<keyword evidence="4 9" id="KW-0863">Zinc-finger</keyword>
<feature type="domain" description="C2H2-type" evidence="10">
    <location>
        <begin position="42"/>
        <end position="67"/>
    </location>
</feature>
<keyword evidence="3" id="KW-0677">Repeat</keyword>
<keyword evidence="6" id="KW-0805">Transcription regulation</keyword>
<evidence type="ECO:0000256" key="2">
    <source>
        <dbReference type="ARBA" id="ARBA00022723"/>
    </source>
</evidence>
<organism evidence="11 12">
    <name type="scientific">Agrilus planipennis</name>
    <name type="common">Emerald ash borer</name>
    <name type="synonym">Agrilus marcopoli</name>
    <dbReference type="NCBI Taxonomy" id="224129"/>
    <lineage>
        <taxon>Eukaryota</taxon>
        <taxon>Metazoa</taxon>
        <taxon>Ecdysozoa</taxon>
        <taxon>Arthropoda</taxon>
        <taxon>Hexapoda</taxon>
        <taxon>Insecta</taxon>
        <taxon>Pterygota</taxon>
        <taxon>Neoptera</taxon>
        <taxon>Endopterygota</taxon>
        <taxon>Coleoptera</taxon>
        <taxon>Polyphaga</taxon>
        <taxon>Elateriformia</taxon>
        <taxon>Buprestoidea</taxon>
        <taxon>Buprestidae</taxon>
        <taxon>Agrilinae</taxon>
        <taxon>Agrilus</taxon>
    </lineage>
</organism>
<dbReference type="GO" id="GO:0008270">
    <property type="term" value="F:zinc ion binding"/>
    <property type="evidence" value="ECO:0007669"/>
    <property type="project" value="UniProtKB-KW"/>
</dbReference>
<evidence type="ECO:0000256" key="1">
    <source>
        <dbReference type="ARBA" id="ARBA00004123"/>
    </source>
</evidence>
<dbReference type="Proteomes" id="UP000192223">
    <property type="component" value="Unplaced"/>
</dbReference>
<dbReference type="PANTHER" id="PTHR46179:SF13">
    <property type="entry name" value="C2H2-TYPE DOMAIN-CONTAINING PROTEIN"/>
    <property type="match status" value="1"/>
</dbReference>
<comment type="subcellular location">
    <subcellularLocation>
        <location evidence="1">Nucleus</location>
    </subcellularLocation>
</comment>
<dbReference type="PROSITE" id="PS50157">
    <property type="entry name" value="ZINC_FINGER_C2H2_2"/>
    <property type="match status" value="8"/>
</dbReference>
<proteinExistence type="predicted"/>
<dbReference type="SMART" id="SM00355">
    <property type="entry name" value="ZnF_C2H2"/>
    <property type="match status" value="8"/>
</dbReference>
<dbReference type="PROSITE" id="PS00028">
    <property type="entry name" value="ZINC_FINGER_C2H2_1"/>
    <property type="match status" value="7"/>
</dbReference>
<dbReference type="Gene3D" id="3.30.160.60">
    <property type="entry name" value="Classic Zinc Finger"/>
    <property type="match status" value="6"/>
</dbReference>
<gene>
    <name evidence="12" type="primary">LOC108740644</name>
</gene>
<dbReference type="Pfam" id="PF00096">
    <property type="entry name" value="zf-C2H2"/>
    <property type="match status" value="2"/>
</dbReference>
<evidence type="ECO:0000256" key="6">
    <source>
        <dbReference type="ARBA" id="ARBA00023015"/>
    </source>
</evidence>
<keyword evidence="7" id="KW-0804">Transcription</keyword>
<dbReference type="InterPro" id="IPR036236">
    <property type="entry name" value="Znf_C2H2_sf"/>
</dbReference>
<accession>A0A1W4X372</accession>
<dbReference type="RefSeq" id="XP_018330534.1">
    <property type="nucleotide sequence ID" value="XM_018475032.2"/>
</dbReference>
<feature type="domain" description="C2H2-type" evidence="10">
    <location>
        <begin position="137"/>
        <end position="160"/>
    </location>
</feature>
<reference evidence="12" key="1">
    <citation type="submission" date="2025-08" db="UniProtKB">
        <authorList>
            <consortium name="RefSeq"/>
        </authorList>
    </citation>
    <scope>IDENTIFICATION</scope>
    <source>
        <tissue evidence="12">Entire body</tissue>
    </source>
</reference>
<feature type="domain" description="C2H2-type" evidence="10">
    <location>
        <begin position="219"/>
        <end position="249"/>
    </location>
</feature>
<dbReference type="OrthoDB" id="2687452at2759"/>
<dbReference type="GO" id="GO:0005634">
    <property type="term" value="C:nucleus"/>
    <property type="evidence" value="ECO:0007669"/>
    <property type="project" value="UniProtKB-SubCell"/>
</dbReference>
<dbReference type="InterPro" id="IPR013087">
    <property type="entry name" value="Znf_C2H2_type"/>
</dbReference>
<evidence type="ECO:0000256" key="7">
    <source>
        <dbReference type="ARBA" id="ARBA00023163"/>
    </source>
</evidence>
<evidence type="ECO:0000256" key="5">
    <source>
        <dbReference type="ARBA" id="ARBA00022833"/>
    </source>
</evidence>
<dbReference type="GeneID" id="108740644"/>
<evidence type="ECO:0000256" key="3">
    <source>
        <dbReference type="ARBA" id="ARBA00022737"/>
    </source>
</evidence>
<keyword evidence="11" id="KW-1185">Reference proteome</keyword>
<sequence length="332" mass="39452">MNSNENLENALYVCTFEGCNKYFKKRSKLTYHSGKHTGKRPFKCEVENCNKSYTNPAHLRRHKKITHDKFVKAESILCTYEGCLRIFSNRYSLKKHCNLKHNANRKFPFNCKQCSEGFTRKRQLLKHSYVHTGIAPFKCDQCEARFLTMVDCNRHKRTHTVYTCECGEKYERWLFFLSHKKECAQARPKCTVCSKSCSNSTNLKIHELVHKDKMEKDVFPCIYENCTRFYFYKKNLHHHISEFHKKERNEPKIPCVFENCKQLFKKKQYLKNHLKNVHMKEKKIKQKKERKDKNVPRKSLAGILADVDLPVNPSEEVISNIFLDAIEEHNEV</sequence>
<name>A0A1W4X372_AGRPL</name>
<keyword evidence="5" id="KW-0862">Zinc</keyword>
<feature type="domain" description="C2H2-type" evidence="10">
    <location>
        <begin position="109"/>
        <end position="136"/>
    </location>
</feature>
<dbReference type="FunFam" id="3.30.160.60:FF:000100">
    <property type="entry name" value="Zinc finger 45-like"/>
    <property type="match status" value="1"/>
</dbReference>
<keyword evidence="8" id="KW-0539">Nucleus</keyword>
<dbReference type="PANTHER" id="PTHR46179">
    <property type="entry name" value="ZINC FINGER PROTEIN"/>
    <property type="match status" value="1"/>
</dbReference>
<dbReference type="AlphaFoldDB" id="A0A1W4X372"/>
<evidence type="ECO:0000313" key="12">
    <source>
        <dbReference type="RefSeq" id="XP_018330534.1"/>
    </source>
</evidence>
<dbReference type="InterPro" id="IPR051061">
    <property type="entry name" value="Zinc_finger_trans_reg"/>
</dbReference>
<protein>
    <submittedName>
        <fullName evidence="12">Zinc finger protein 675</fullName>
    </submittedName>
</protein>
<feature type="domain" description="C2H2-type" evidence="10">
    <location>
        <begin position="188"/>
        <end position="215"/>
    </location>
</feature>
<evidence type="ECO:0000256" key="4">
    <source>
        <dbReference type="ARBA" id="ARBA00022771"/>
    </source>
</evidence>
<feature type="domain" description="C2H2-type" evidence="10">
    <location>
        <begin position="253"/>
        <end position="283"/>
    </location>
</feature>
<dbReference type="GO" id="GO:0006357">
    <property type="term" value="P:regulation of transcription by RNA polymerase II"/>
    <property type="evidence" value="ECO:0007669"/>
    <property type="project" value="TreeGrafter"/>
</dbReference>
<feature type="domain" description="C2H2-type" evidence="10">
    <location>
        <begin position="76"/>
        <end position="106"/>
    </location>
</feature>
<evidence type="ECO:0000256" key="9">
    <source>
        <dbReference type="PROSITE-ProRule" id="PRU00042"/>
    </source>
</evidence>
<keyword evidence="2" id="KW-0479">Metal-binding</keyword>
<dbReference type="KEGG" id="apln:108740644"/>
<dbReference type="STRING" id="224129.A0A1W4X372"/>
<dbReference type="SUPFAM" id="SSF57667">
    <property type="entry name" value="beta-beta-alpha zinc fingers"/>
    <property type="match status" value="2"/>
</dbReference>
<feature type="domain" description="C2H2-type" evidence="10">
    <location>
        <begin position="12"/>
        <end position="41"/>
    </location>
</feature>
<dbReference type="InParanoid" id="A0A1W4X372"/>
<evidence type="ECO:0000259" key="10">
    <source>
        <dbReference type="PROSITE" id="PS50157"/>
    </source>
</evidence>
<evidence type="ECO:0000313" key="11">
    <source>
        <dbReference type="Proteomes" id="UP000192223"/>
    </source>
</evidence>
<evidence type="ECO:0000256" key="8">
    <source>
        <dbReference type="ARBA" id="ARBA00023242"/>
    </source>
</evidence>